<keyword evidence="1" id="KW-1133">Transmembrane helix</keyword>
<keyword evidence="1" id="KW-0812">Transmembrane</keyword>
<accession>A0ABS3UCU8</accession>
<dbReference type="RefSeq" id="WP_208465814.1">
    <property type="nucleotide sequence ID" value="NZ_JAGFNS010000002.1"/>
</dbReference>
<evidence type="ECO:0000256" key="1">
    <source>
        <dbReference type="SAM" id="Phobius"/>
    </source>
</evidence>
<evidence type="ECO:0000313" key="2">
    <source>
        <dbReference type="EMBL" id="MBO3736595.1"/>
    </source>
</evidence>
<evidence type="ECO:0000313" key="3">
    <source>
        <dbReference type="Proteomes" id="UP000679690"/>
    </source>
</evidence>
<gene>
    <name evidence="2" type="ORF">J5X75_03565</name>
</gene>
<feature type="transmembrane region" description="Helical" evidence="1">
    <location>
        <begin position="35"/>
        <end position="56"/>
    </location>
</feature>
<dbReference type="Proteomes" id="UP000679690">
    <property type="component" value="Unassembled WGS sequence"/>
</dbReference>
<organism evidence="2 3">
    <name type="scientific">Actinoplanes flavus</name>
    <dbReference type="NCBI Taxonomy" id="2820290"/>
    <lineage>
        <taxon>Bacteria</taxon>
        <taxon>Bacillati</taxon>
        <taxon>Actinomycetota</taxon>
        <taxon>Actinomycetes</taxon>
        <taxon>Micromonosporales</taxon>
        <taxon>Micromonosporaceae</taxon>
        <taxon>Actinoplanes</taxon>
    </lineage>
</organism>
<keyword evidence="3" id="KW-1185">Reference proteome</keyword>
<keyword evidence="1" id="KW-0472">Membrane</keyword>
<sequence length="62" mass="6232">MSRSGTALVIALVSTIVGMAGSLLAYAVDKSIPGAILYGFGAFTASCFLLLGFAHYMGGKGS</sequence>
<name>A0ABS3UCU8_9ACTN</name>
<comment type="caution">
    <text evidence="2">The sequence shown here is derived from an EMBL/GenBank/DDBJ whole genome shotgun (WGS) entry which is preliminary data.</text>
</comment>
<proteinExistence type="predicted"/>
<dbReference type="EMBL" id="JAGFNS010000002">
    <property type="protein sequence ID" value="MBO3736595.1"/>
    <property type="molecule type" value="Genomic_DNA"/>
</dbReference>
<reference evidence="2 3" key="1">
    <citation type="submission" date="2021-03" db="EMBL/GenBank/DDBJ databases">
        <title>Actinoplanes flavus sp. nov., a novel actinomycete isolated from Coconut Palm rhizosphere soil.</title>
        <authorList>
            <person name="Luo X."/>
        </authorList>
    </citation>
    <scope>NUCLEOTIDE SEQUENCE [LARGE SCALE GENOMIC DNA]</scope>
    <source>
        <strain evidence="2 3">NEAU-H7</strain>
    </source>
</reference>
<protein>
    <submittedName>
        <fullName evidence="2">Uncharacterized protein</fullName>
    </submittedName>
</protein>